<protein>
    <submittedName>
        <fullName evidence="1">Uncharacterized protein</fullName>
    </submittedName>
</protein>
<dbReference type="Proteomes" id="UP000009005">
    <property type="component" value="Chromosome"/>
</dbReference>
<dbReference type="PATRIC" id="fig|1197325.3.peg.248"/>
<evidence type="ECO:0000313" key="2">
    <source>
        <dbReference type="Proteomes" id="UP000009005"/>
    </source>
</evidence>
<accession>I6ZEK8</accession>
<dbReference type="AlphaFoldDB" id="I6ZEK8"/>
<dbReference type="EMBL" id="CP003703">
    <property type="protein sequence ID" value="AFN65027.1"/>
    <property type="molecule type" value="Genomic_DNA"/>
</dbReference>
<sequence length="68" mass="7803">MIEKKDLSPNKFFVLDKKGNLMAFDEKTYTVVKLSSYKKISSKVINLEELKQSEVLRTITIPLVVPSE</sequence>
<evidence type="ECO:0000313" key="1">
    <source>
        <dbReference type="EMBL" id="AFN65027.1"/>
    </source>
</evidence>
<gene>
    <name evidence="1" type="ordered locus">WEN_01140</name>
</gene>
<dbReference type="STRING" id="1197325.WEN_01140"/>
<dbReference type="HOGENOM" id="CLU_2789562_0_0_14"/>
<reference evidence="1 2" key="1">
    <citation type="journal article" date="2012" name="J. Bacteriol.">
        <title>Complete genome sequence of Mycoplasma wenyonii strain Massachusetts.</title>
        <authorList>
            <person name="Dos Santos A.P."/>
            <person name="Guimaraes A.M."/>
            <person name="do Nascimento N.C."/>
            <person name="Sanmiguel P.J."/>
            <person name="Messick J.B."/>
        </authorList>
    </citation>
    <scope>NUCLEOTIDE SEQUENCE [LARGE SCALE GENOMIC DNA]</scope>
    <source>
        <strain evidence="1 2">Massachusetts</strain>
    </source>
</reference>
<keyword evidence="2" id="KW-1185">Reference proteome</keyword>
<organism evidence="1 2">
    <name type="scientific">Mycoplasma wenyonii (strain Massachusetts)</name>
    <name type="common">Eperythrozoon wenyonii</name>
    <dbReference type="NCBI Taxonomy" id="1197325"/>
    <lineage>
        <taxon>Bacteria</taxon>
        <taxon>Bacillati</taxon>
        <taxon>Mycoplasmatota</taxon>
        <taxon>Mollicutes</taxon>
        <taxon>Mycoplasmataceae</taxon>
        <taxon>Mycoplasma</taxon>
    </lineage>
</organism>
<name>I6ZEK8_MYCWM</name>
<proteinExistence type="predicted"/>
<dbReference type="KEGG" id="mwe:WEN_01140"/>